<dbReference type="EMBL" id="JACTAM010000014">
    <property type="protein sequence ID" value="KAI2656709.1"/>
    <property type="molecule type" value="Genomic_DNA"/>
</dbReference>
<organism evidence="3 4">
    <name type="scientific">Labeo rohita</name>
    <name type="common">Indian major carp</name>
    <name type="synonym">Cyprinus rohita</name>
    <dbReference type="NCBI Taxonomy" id="84645"/>
    <lineage>
        <taxon>Eukaryota</taxon>
        <taxon>Metazoa</taxon>
        <taxon>Chordata</taxon>
        <taxon>Craniata</taxon>
        <taxon>Vertebrata</taxon>
        <taxon>Euteleostomi</taxon>
        <taxon>Actinopterygii</taxon>
        <taxon>Neopterygii</taxon>
        <taxon>Teleostei</taxon>
        <taxon>Ostariophysi</taxon>
        <taxon>Cypriniformes</taxon>
        <taxon>Cyprinidae</taxon>
        <taxon>Labeoninae</taxon>
        <taxon>Labeonini</taxon>
        <taxon>Labeo</taxon>
    </lineage>
</organism>
<keyword evidence="1" id="KW-0175">Coiled coil</keyword>
<protein>
    <submittedName>
        <fullName evidence="3">LINE-1 retrotransposable element ORF1 protein</fullName>
    </submittedName>
</protein>
<evidence type="ECO:0000313" key="4">
    <source>
        <dbReference type="Proteomes" id="UP000830375"/>
    </source>
</evidence>
<dbReference type="Proteomes" id="UP000830375">
    <property type="component" value="Unassembled WGS sequence"/>
</dbReference>
<evidence type="ECO:0000313" key="3">
    <source>
        <dbReference type="EMBL" id="KAI2656709.1"/>
    </source>
</evidence>
<comment type="caution">
    <text evidence="3">The sequence shown here is derived from an EMBL/GenBank/DDBJ whole genome shotgun (WGS) entry which is preliminary data.</text>
</comment>
<proteinExistence type="predicted"/>
<dbReference type="Gene3D" id="3.30.70.1820">
    <property type="entry name" value="L1 transposable element, RRM domain"/>
    <property type="match status" value="1"/>
</dbReference>
<evidence type="ECO:0000256" key="1">
    <source>
        <dbReference type="SAM" id="Coils"/>
    </source>
</evidence>
<dbReference type="InterPro" id="IPR004244">
    <property type="entry name" value="Transposase_22"/>
</dbReference>
<feature type="region of interest" description="Disordered" evidence="2">
    <location>
        <begin position="1"/>
        <end position="63"/>
    </location>
</feature>
<name>A0ABQ8M1B5_LABRO</name>
<evidence type="ECO:0000256" key="2">
    <source>
        <dbReference type="SAM" id="MobiDB-lite"/>
    </source>
</evidence>
<reference evidence="3 4" key="1">
    <citation type="submission" date="2022-01" db="EMBL/GenBank/DDBJ databases">
        <title>A high-quality chromosome-level genome assembly of rohu carp, Labeo rohita.</title>
        <authorList>
            <person name="Arick M.A. II"/>
            <person name="Hsu C.-Y."/>
            <person name="Magbanua Z."/>
            <person name="Pechanova O."/>
            <person name="Grover C."/>
            <person name="Miller E."/>
            <person name="Thrash A."/>
            <person name="Ezzel L."/>
            <person name="Alam S."/>
            <person name="Benzie J."/>
            <person name="Hamilton M."/>
            <person name="Karsi A."/>
            <person name="Lawrence M.L."/>
            <person name="Peterson D.G."/>
        </authorList>
    </citation>
    <scope>NUCLEOTIDE SEQUENCE [LARGE SCALE GENOMIC DNA]</scope>
    <source>
        <strain evidence="4">BAU-BD-2019</strain>
        <tissue evidence="3">Blood</tissue>
    </source>
</reference>
<dbReference type="PANTHER" id="PTHR11505">
    <property type="entry name" value="L1 TRANSPOSABLE ELEMENT-RELATED"/>
    <property type="match status" value="1"/>
</dbReference>
<feature type="compositionally biased region" description="Basic and acidic residues" evidence="2">
    <location>
        <begin position="17"/>
        <end position="28"/>
    </location>
</feature>
<sequence length="288" mass="32944">MEADRPNRGAAHSYARKSLDAAFKENDAAKTSGSKIPLPETPKPPSKKSKMGDRDGSDSQSVSNSHLLEILERVEKMQAEFLTRMQSLETTVKDNTNSLNSVTEALEFMNNQVEEVTDKVNSLQIKVESLEKENRVLRDKCDELDSYKRRWNLRVSGIQEQRGEDVRKILIDLFSKVSPVIADQLIYTLDVAHRLGPRSEGVRSSRRIIVQFLSRNVRDQIWRDARTAAVLKERKIRIFEDLTQSTKDARNKLWPLVEQARKEGKRAGFRGPFAYIDGKRISAKDQFV</sequence>
<feature type="coiled-coil region" evidence="1">
    <location>
        <begin position="99"/>
        <end position="150"/>
    </location>
</feature>
<keyword evidence="4" id="KW-1185">Reference proteome</keyword>
<accession>A0ABQ8M1B5</accession>
<gene>
    <name evidence="3" type="ORF">H4Q32_020692</name>
</gene>